<dbReference type="EMBL" id="CAXHTA020000012">
    <property type="protein sequence ID" value="CAL5224947.1"/>
    <property type="molecule type" value="Genomic_DNA"/>
</dbReference>
<dbReference type="Proteomes" id="UP001497392">
    <property type="component" value="Unassembled WGS sequence"/>
</dbReference>
<comment type="caution">
    <text evidence="3">The sequence shown here is derived from an EMBL/GenBank/DDBJ whole genome shotgun (WGS) entry which is preliminary data.</text>
</comment>
<dbReference type="Gene3D" id="1.10.606.10">
    <property type="entry name" value="Vanadium-containing Chloroperoxidase, domain 2"/>
    <property type="match status" value="1"/>
</dbReference>
<proteinExistence type="predicted"/>
<dbReference type="Pfam" id="PF22778">
    <property type="entry name" value="VCPO_2nd"/>
    <property type="match status" value="1"/>
</dbReference>
<dbReference type="PANTHER" id="PTHR34599">
    <property type="entry name" value="PEROXIDASE-RELATED"/>
    <property type="match status" value="1"/>
</dbReference>
<feature type="compositionally biased region" description="Polar residues" evidence="1">
    <location>
        <begin position="650"/>
        <end position="667"/>
    </location>
</feature>
<protein>
    <submittedName>
        <fullName evidence="3">G7716 protein</fullName>
    </submittedName>
</protein>
<dbReference type="InterPro" id="IPR052559">
    <property type="entry name" value="V-haloperoxidase"/>
</dbReference>
<sequence length="667" mass="73875">MVRQSFSVSAYDDALVCKASHAMPGLLWLVVCGVRCKWRHLECSSWSIVMETFESSFATEIGRVQDVFYGVPSSDQKAFVAKTLGPYSTTEHLRSVKESRSVVLEWHEVLLACIRGVHKLAPTICARHAFITQVAVYDAWAAYKDKDVSAVYSKEKAKATKAPQLDKLELTISFAAFATLSVLFQSARLDEQNEKPQHATKPLKDYLRAKYPNANVAALKVEEISDLDAAIGNTNLGLEEAMLLGLRVARDVLKARMDDGSNQLGGYTDTTNYPRNLFPNVPANDYPYPNKPLKVSHFKPAEGEISDPNFWQPLDVEGNVPPVQTPATPHWGRVHGFAMKPAATDGWTTAETDQILKDGKFPSYEQGNPTSGYKVIVDEVLAYSAALNDKNKVIADYWADYNHSNLPPGHWCALTVRLMYERKYTTDQAVQLLFVLTAALFDASIACWSGKYLFNKPRPITAANVYPDELECVYTFQGTNPIQIAPNKVWRPYQPQDLISPNFPAYPSGHSTFGAAFATVMDKFTGSPKFKALVMVPEKSLPSDASYKSEGASDAPATDMFLYWETFEEASQENGISRLYNGVHYQPDNVYGMEVGRYIGKKVLAKAFSYFETAHNEPSQGTFDEQDGGGNVARKGNLSDNGKQDGKQSRAAQISQTIRGAAQQAFS</sequence>
<evidence type="ECO:0000313" key="3">
    <source>
        <dbReference type="EMBL" id="CAL5224947.1"/>
    </source>
</evidence>
<feature type="domain" description="Vanadium-dependent haloperoxidase NapH1-like second helical-bundle" evidence="2">
    <location>
        <begin position="431"/>
        <end position="599"/>
    </location>
</feature>
<dbReference type="InterPro" id="IPR016119">
    <property type="entry name" value="Br/Cl_peroxidase_C"/>
</dbReference>
<dbReference type="SUPFAM" id="SSF48317">
    <property type="entry name" value="Acid phosphatase/Vanadium-dependent haloperoxidase"/>
    <property type="match status" value="1"/>
</dbReference>
<reference evidence="3 4" key="1">
    <citation type="submission" date="2024-06" db="EMBL/GenBank/DDBJ databases">
        <authorList>
            <person name="Kraege A."/>
            <person name="Thomma B."/>
        </authorList>
    </citation>
    <scope>NUCLEOTIDE SEQUENCE [LARGE SCALE GENOMIC DNA]</scope>
</reference>
<dbReference type="PANTHER" id="PTHR34599:SF2">
    <property type="entry name" value="TRAF-TYPE DOMAIN-CONTAINING PROTEIN"/>
    <property type="match status" value="1"/>
</dbReference>
<dbReference type="InterPro" id="IPR036938">
    <property type="entry name" value="PAP2/HPO_sf"/>
</dbReference>
<accession>A0ABP1G321</accession>
<name>A0ABP1G321_9CHLO</name>
<gene>
    <name evidence="3" type="primary">g7716</name>
    <name evidence="3" type="ORF">VP750_LOCUS6606</name>
</gene>
<dbReference type="Gene3D" id="1.20.144.10">
    <property type="entry name" value="Phosphatidic acid phosphatase type 2/haloperoxidase"/>
    <property type="match status" value="1"/>
</dbReference>
<feature type="region of interest" description="Disordered" evidence="1">
    <location>
        <begin position="616"/>
        <end position="667"/>
    </location>
</feature>
<evidence type="ECO:0000256" key="1">
    <source>
        <dbReference type="SAM" id="MobiDB-lite"/>
    </source>
</evidence>
<keyword evidence="4" id="KW-1185">Reference proteome</keyword>
<evidence type="ECO:0000313" key="4">
    <source>
        <dbReference type="Proteomes" id="UP001497392"/>
    </source>
</evidence>
<organism evidence="3 4">
    <name type="scientific">Coccomyxa viridis</name>
    <dbReference type="NCBI Taxonomy" id="1274662"/>
    <lineage>
        <taxon>Eukaryota</taxon>
        <taxon>Viridiplantae</taxon>
        <taxon>Chlorophyta</taxon>
        <taxon>core chlorophytes</taxon>
        <taxon>Trebouxiophyceae</taxon>
        <taxon>Trebouxiophyceae incertae sedis</taxon>
        <taxon>Coccomyxaceae</taxon>
        <taxon>Coccomyxa</taxon>
    </lineage>
</organism>
<evidence type="ECO:0000259" key="2">
    <source>
        <dbReference type="Pfam" id="PF22778"/>
    </source>
</evidence>
<dbReference type="InterPro" id="IPR055161">
    <property type="entry name" value="NapH1-like_2nd"/>
</dbReference>
<dbReference type="CDD" id="cd03398">
    <property type="entry name" value="PAP2_haloperoxidase"/>
    <property type="match status" value="1"/>
</dbReference>